<evidence type="ECO:0000259" key="3">
    <source>
        <dbReference type="Pfam" id="PF20434"/>
    </source>
</evidence>
<sequence>MPDGIAVEIVGTGPSILMIHGLGATSNSFEPLVSTLSRSFTVIRPDLRGSGRSVTAGEVSVAAHVSDMTALLDEHGTDKAHVVGWSYGSIIAQQLAALHPDRVDSLVLLGPIGEPTPAAREALHARAANVRAAGMVDIADVLSQAGTSADTKINQPQTIAFVRESLMRQDPEGYAQTCESAAAATAAPLDHIKCRTMVLTGDEDKTAPPSSARLLADSIPDSVFMILPQCGHWPIFEHPRAVTDLLLNFFLLEDQQVISAKVYRQYSQSELDDEYNNRKRWPEFTDHFAKWTQQSENTRASLPNTLDIAYGEDPIERLDVFPSEETGTPLYVFIHGGYWYSLDKSNYSYVADAMRPNGITTAVLNYGLAPDYDMDTIVRQTRSALAWLYRNAQAIGADPNRIYVTGHSAGGHLATMLLATDWTSWGSDLPQDLVKGVCAIGGIFDLEPIQLSFVNEKLRMDSEEAVRNSPVHQTYPTSVPLSLIVAVDESTEYHRQSKAMKEVWSDLGYPVELIVPEGNDHFSVANDLGDPACSLVTHQLDQMKVAFSGRVASVSAAGQ</sequence>
<dbReference type="InterPro" id="IPR000639">
    <property type="entry name" value="Epox_hydrolase-like"/>
</dbReference>
<dbReference type="PRINTS" id="PR00111">
    <property type="entry name" value="ABHYDROLASE"/>
</dbReference>
<dbReference type="PANTHER" id="PTHR43798:SF31">
    <property type="entry name" value="AB HYDROLASE SUPERFAMILY PROTEIN YCLE"/>
    <property type="match status" value="1"/>
</dbReference>
<evidence type="ECO:0000256" key="1">
    <source>
        <dbReference type="ARBA" id="ARBA00022801"/>
    </source>
</evidence>
<dbReference type="SUPFAM" id="SSF53474">
    <property type="entry name" value="alpha/beta-Hydrolases"/>
    <property type="match status" value="2"/>
</dbReference>
<dbReference type="EMBL" id="CP147846">
    <property type="protein sequence ID" value="WXG68787.1"/>
    <property type="molecule type" value="Genomic_DNA"/>
</dbReference>
<dbReference type="PANTHER" id="PTHR43798">
    <property type="entry name" value="MONOACYLGLYCEROL LIPASE"/>
    <property type="match status" value="1"/>
</dbReference>
<evidence type="ECO:0000313" key="4">
    <source>
        <dbReference type="EMBL" id="WXG68787.1"/>
    </source>
</evidence>
<dbReference type="Pfam" id="PF20434">
    <property type="entry name" value="BD-FAE"/>
    <property type="match status" value="1"/>
</dbReference>
<keyword evidence="1 4" id="KW-0378">Hydrolase</keyword>
<dbReference type="PRINTS" id="PR00412">
    <property type="entry name" value="EPOXHYDRLASE"/>
</dbReference>
<evidence type="ECO:0000259" key="2">
    <source>
        <dbReference type="Pfam" id="PF00561"/>
    </source>
</evidence>
<accession>A0ABZ2PIV6</accession>
<dbReference type="RefSeq" id="WP_338889204.1">
    <property type="nucleotide sequence ID" value="NZ_CP147846.1"/>
</dbReference>
<gene>
    <name evidence="4" type="ORF">WDS16_27010</name>
</gene>
<feature type="domain" description="AB hydrolase-1" evidence="2">
    <location>
        <begin position="14"/>
        <end position="239"/>
    </location>
</feature>
<evidence type="ECO:0000313" key="5">
    <source>
        <dbReference type="Proteomes" id="UP001432000"/>
    </source>
</evidence>
<dbReference type="InterPro" id="IPR050266">
    <property type="entry name" value="AB_hydrolase_sf"/>
</dbReference>
<dbReference type="InterPro" id="IPR000073">
    <property type="entry name" value="AB_hydrolase_1"/>
</dbReference>
<organism evidence="4 5">
    <name type="scientific">Rhodococcus sovatensis</name>
    <dbReference type="NCBI Taxonomy" id="1805840"/>
    <lineage>
        <taxon>Bacteria</taxon>
        <taxon>Bacillati</taxon>
        <taxon>Actinomycetota</taxon>
        <taxon>Actinomycetes</taxon>
        <taxon>Mycobacteriales</taxon>
        <taxon>Nocardiaceae</taxon>
        <taxon>Rhodococcus</taxon>
    </lineage>
</organism>
<name>A0ABZ2PIV6_9NOCA</name>
<dbReference type="InterPro" id="IPR049492">
    <property type="entry name" value="BD-FAE-like_dom"/>
</dbReference>
<protein>
    <submittedName>
        <fullName evidence="4">Alpha/beta fold hydrolase</fullName>
    </submittedName>
</protein>
<dbReference type="Pfam" id="PF00561">
    <property type="entry name" value="Abhydrolase_1"/>
    <property type="match status" value="1"/>
</dbReference>
<reference evidence="4 5" key="1">
    <citation type="submission" date="2024-03" db="EMBL/GenBank/DDBJ databases">
        <title>Natural products discovery in diverse microorganisms through a two-stage MS feature dereplication strategy.</title>
        <authorList>
            <person name="Zhang R."/>
        </authorList>
    </citation>
    <scope>NUCLEOTIDE SEQUENCE [LARGE SCALE GENOMIC DNA]</scope>
    <source>
        <strain evidence="4 5">18930</strain>
    </source>
</reference>
<dbReference type="Gene3D" id="3.40.50.1820">
    <property type="entry name" value="alpha/beta hydrolase"/>
    <property type="match status" value="2"/>
</dbReference>
<dbReference type="Proteomes" id="UP001432000">
    <property type="component" value="Chromosome"/>
</dbReference>
<dbReference type="InterPro" id="IPR029058">
    <property type="entry name" value="AB_hydrolase_fold"/>
</dbReference>
<dbReference type="GO" id="GO:0016787">
    <property type="term" value="F:hydrolase activity"/>
    <property type="evidence" value="ECO:0007669"/>
    <property type="project" value="UniProtKB-KW"/>
</dbReference>
<keyword evidence="5" id="KW-1185">Reference proteome</keyword>
<proteinExistence type="predicted"/>
<feature type="domain" description="BD-FAE-like" evidence="3">
    <location>
        <begin position="323"/>
        <end position="421"/>
    </location>
</feature>